<dbReference type="SUPFAM" id="SSF54928">
    <property type="entry name" value="RNA-binding domain, RBD"/>
    <property type="match status" value="2"/>
</dbReference>
<feature type="domain" description="RRM" evidence="4">
    <location>
        <begin position="627"/>
        <end position="707"/>
    </location>
</feature>
<dbReference type="InterPro" id="IPR012677">
    <property type="entry name" value="Nucleotide-bd_a/b_plait_sf"/>
</dbReference>
<feature type="region of interest" description="Disordered" evidence="3">
    <location>
        <begin position="428"/>
        <end position="455"/>
    </location>
</feature>
<feature type="compositionally biased region" description="Polar residues" evidence="3">
    <location>
        <begin position="1035"/>
        <end position="1049"/>
    </location>
</feature>
<dbReference type="InterPro" id="IPR052462">
    <property type="entry name" value="SLIRP/GR-RBP-like"/>
</dbReference>
<dbReference type="Pfam" id="PF00076">
    <property type="entry name" value="RRM_1"/>
    <property type="match status" value="1"/>
</dbReference>
<name>A0ABP1CH82_9APHY</name>
<reference evidence="6" key="1">
    <citation type="submission" date="2024-04" db="EMBL/GenBank/DDBJ databases">
        <authorList>
            <person name="Shaw F."/>
            <person name="Minotto A."/>
        </authorList>
    </citation>
    <scope>NUCLEOTIDE SEQUENCE [LARGE SCALE GENOMIC DNA]</scope>
</reference>
<feature type="region of interest" description="Disordered" evidence="3">
    <location>
        <begin position="945"/>
        <end position="976"/>
    </location>
</feature>
<feature type="compositionally biased region" description="Polar residues" evidence="3">
    <location>
        <begin position="1109"/>
        <end position="1121"/>
    </location>
</feature>
<accession>A0ABP1CH82</accession>
<proteinExistence type="predicted"/>
<evidence type="ECO:0000256" key="2">
    <source>
        <dbReference type="PROSITE-ProRule" id="PRU00176"/>
    </source>
</evidence>
<evidence type="ECO:0000313" key="5">
    <source>
        <dbReference type="EMBL" id="CAL1694039.1"/>
    </source>
</evidence>
<feature type="compositionally biased region" description="Low complexity" evidence="3">
    <location>
        <begin position="803"/>
        <end position="816"/>
    </location>
</feature>
<feature type="compositionally biased region" description="Polar residues" evidence="3">
    <location>
        <begin position="344"/>
        <end position="360"/>
    </location>
</feature>
<feature type="region of interest" description="Disordered" evidence="3">
    <location>
        <begin position="762"/>
        <end position="817"/>
    </location>
</feature>
<feature type="domain" description="RRM" evidence="4">
    <location>
        <begin position="79"/>
        <end position="161"/>
    </location>
</feature>
<dbReference type="Proteomes" id="UP001497453">
    <property type="component" value="Chromosome 1"/>
</dbReference>
<feature type="region of interest" description="Disordered" evidence="3">
    <location>
        <begin position="1003"/>
        <end position="1148"/>
    </location>
</feature>
<organism evidence="5 6">
    <name type="scientific">Somion occarium</name>
    <dbReference type="NCBI Taxonomy" id="3059160"/>
    <lineage>
        <taxon>Eukaryota</taxon>
        <taxon>Fungi</taxon>
        <taxon>Dikarya</taxon>
        <taxon>Basidiomycota</taxon>
        <taxon>Agaricomycotina</taxon>
        <taxon>Agaricomycetes</taxon>
        <taxon>Polyporales</taxon>
        <taxon>Cerrenaceae</taxon>
        <taxon>Somion</taxon>
    </lineage>
</organism>
<protein>
    <recommendedName>
        <fullName evidence="4">RRM domain-containing protein</fullName>
    </recommendedName>
</protein>
<feature type="region of interest" description="Disordered" evidence="3">
    <location>
        <begin position="710"/>
        <end position="729"/>
    </location>
</feature>
<feature type="region of interest" description="Disordered" evidence="3">
    <location>
        <begin position="343"/>
        <end position="366"/>
    </location>
</feature>
<keyword evidence="1 2" id="KW-0694">RNA-binding</keyword>
<dbReference type="InterPro" id="IPR035979">
    <property type="entry name" value="RBD_domain_sf"/>
</dbReference>
<feature type="region of interest" description="Disordered" evidence="3">
    <location>
        <begin position="476"/>
        <end position="573"/>
    </location>
</feature>
<feature type="compositionally biased region" description="Low complexity" evidence="3">
    <location>
        <begin position="489"/>
        <end position="499"/>
    </location>
</feature>
<feature type="compositionally biased region" description="Polar residues" evidence="3">
    <location>
        <begin position="428"/>
        <end position="453"/>
    </location>
</feature>
<gene>
    <name evidence="5" type="ORF">GFSPODELE1_LOCUS120</name>
</gene>
<evidence type="ECO:0000259" key="4">
    <source>
        <dbReference type="PROSITE" id="PS50102"/>
    </source>
</evidence>
<feature type="compositionally biased region" description="Polar residues" evidence="3">
    <location>
        <begin position="762"/>
        <end position="774"/>
    </location>
</feature>
<feature type="compositionally biased region" description="Low complexity" evidence="3">
    <location>
        <begin position="22"/>
        <end position="31"/>
    </location>
</feature>
<feature type="compositionally biased region" description="Pro residues" evidence="3">
    <location>
        <begin position="1052"/>
        <end position="1064"/>
    </location>
</feature>
<dbReference type="SMART" id="SM00360">
    <property type="entry name" value="RRM"/>
    <property type="match status" value="2"/>
</dbReference>
<dbReference type="EMBL" id="OZ037944">
    <property type="protein sequence ID" value="CAL1694039.1"/>
    <property type="molecule type" value="Genomic_DNA"/>
</dbReference>
<dbReference type="PANTHER" id="PTHR48027">
    <property type="entry name" value="HETEROGENEOUS NUCLEAR RIBONUCLEOPROTEIN 87F-RELATED"/>
    <property type="match status" value="1"/>
</dbReference>
<feature type="compositionally biased region" description="Polar residues" evidence="3">
    <location>
        <begin position="547"/>
        <end position="572"/>
    </location>
</feature>
<feature type="region of interest" description="Disordered" evidence="3">
    <location>
        <begin position="898"/>
        <end position="920"/>
    </location>
</feature>
<dbReference type="PROSITE" id="PS50102">
    <property type="entry name" value="RRM"/>
    <property type="match status" value="2"/>
</dbReference>
<feature type="region of interest" description="Disordered" evidence="3">
    <location>
        <begin position="1"/>
        <end position="73"/>
    </location>
</feature>
<feature type="compositionally biased region" description="Polar residues" evidence="3">
    <location>
        <begin position="945"/>
        <end position="974"/>
    </location>
</feature>
<dbReference type="Gene3D" id="3.30.70.330">
    <property type="match status" value="2"/>
</dbReference>
<dbReference type="InterPro" id="IPR000504">
    <property type="entry name" value="RRM_dom"/>
</dbReference>
<evidence type="ECO:0000256" key="1">
    <source>
        <dbReference type="ARBA" id="ARBA00022884"/>
    </source>
</evidence>
<evidence type="ECO:0000313" key="6">
    <source>
        <dbReference type="Proteomes" id="UP001497453"/>
    </source>
</evidence>
<evidence type="ECO:0000256" key="3">
    <source>
        <dbReference type="SAM" id="MobiDB-lite"/>
    </source>
</evidence>
<keyword evidence="6" id="KW-1185">Reference proteome</keyword>
<feature type="compositionally biased region" description="Low complexity" evidence="3">
    <location>
        <begin position="784"/>
        <end position="795"/>
    </location>
</feature>
<sequence length="1148" mass="125020">MSPKHTAALRAWGTRYATLGNSTPPSASSPTRSPPISPPSTLTQSTNTSVSPIPIPASQHHLEGTTNNSIKNDKMPHDASIFVGSLPSNMDHIELGRLLSDHLSGYPQVQTVKVVRDAKGGVCAFIQCEDAPSAAQLLDAFKKHPPRAFLGRYLRFEPARAFRTLLISYRAPTRFEGSGDPREGQTVELPVHNAMRIHRAQGQRYIGVTYDELATNFVLPVPPETADGVKPKEDVFSGAGILFAPLQYDDETIRRMAEAFGPLEYFGLFTASTDGNGSTQKARIYPHNARRSPCMDESIWEVKWRHRDDCVSALTTLRKIVHITITWAHRMPNASSEAGVFGTPTHSSSPHFTPYSSPQHARTHSHSYSPHLGYQRFAMVPAAIPQIYAGHPVPVPLRMPGGSGSLDGLSPASPEKWTFAHSTPFLQEPTTSLASSGQMTTSDAQAQSPQWSETDFPPLRALAGLMDHGMRWADSTEVQEVDGSDHEPSTSPSPSSSLSVQPATPVPPHEGSNADDEDGGVVTSSPSRLRIEVDDGQELAVPPTPEFSVSSLTPITPRTATSSFPRTPQSAHHTGFDQVHVDDGSYRGPVQEFHTPRKGGRFGVYGTQDDVGFGVVNNHGGRELDPLTIFVGGLEMYGPHAWDEEKLRRIFEQYGEIEDIQLVRPPSKKSAFSFVKFRNAEASSRAVAAEHNRIYDGRQIRVQLRDTNPQRSPWRFTRGRGRMHHFTPPPRLYHGVSSDMYGESTHGSLGLTPTTTSETIVASESSGTYMSSVSPVAESKHRSSGSSESIQGNSQFEVQRTQSANTNPSISTTPSSMAYPTTVGPVAQYPIPPMGYFPQQWMPAYPPSYPYGFPFLAGYMGFPPSTTQQTSGEGPAAGGAQAAWMGANNMYKPMIPYPPNGEQGYHQGPPTQPGTQPPVRATGFIQGEHGTLIPVYQPEALDQYMSGSQPNAQTRQDDSPQPTLPSQVQATAAPTMSHPMPMWQPYPQVPMYPYMYHPPSMAPSPTHPGQANIGTPVAGNGRWVPNPSVLPYPVSTPQAQHLSQSQPHLHSTPPPYAVPTPPAAPLGRAPQHRPPPSPNTGYIPASQHQGRPYQRRQIYGGHGGNGQGRNDNFNRSFNQVNRGAVRHSPNQDHGSQTLVPAWRPVHHS</sequence>